<feature type="transmembrane region" description="Helical" evidence="1">
    <location>
        <begin position="117"/>
        <end position="146"/>
    </location>
</feature>
<feature type="transmembrane region" description="Helical" evidence="1">
    <location>
        <begin position="303"/>
        <end position="328"/>
    </location>
</feature>
<evidence type="ECO:0000256" key="1">
    <source>
        <dbReference type="SAM" id="Phobius"/>
    </source>
</evidence>
<reference evidence="2 3" key="1">
    <citation type="submission" date="2019-05" db="EMBL/GenBank/DDBJ databases">
        <title>We sequenced the genome of Paenibacillus hemerocallicola KCTC 33185 for further insight into its adaptation and study the phylogeny of Paenibacillus.</title>
        <authorList>
            <person name="Narsing Rao M.P."/>
        </authorList>
    </citation>
    <scope>NUCLEOTIDE SEQUENCE [LARGE SCALE GENOMIC DNA]</scope>
    <source>
        <strain evidence="2 3">KCTC 33185</strain>
    </source>
</reference>
<evidence type="ECO:0000313" key="3">
    <source>
        <dbReference type="Proteomes" id="UP000307943"/>
    </source>
</evidence>
<organism evidence="2 3">
    <name type="scientific">Paenibacillus hemerocallicola</name>
    <dbReference type="NCBI Taxonomy" id="1172614"/>
    <lineage>
        <taxon>Bacteria</taxon>
        <taxon>Bacillati</taxon>
        <taxon>Bacillota</taxon>
        <taxon>Bacilli</taxon>
        <taxon>Bacillales</taxon>
        <taxon>Paenibacillaceae</taxon>
        <taxon>Paenibacillus</taxon>
    </lineage>
</organism>
<feature type="transmembrane region" description="Helical" evidence="1">
    <location>
        <begin position="21"/>
        <end position="38"/>
    </location>
</feature>
<sequence>MRKLIDRLKKRGRLSIRTDMPPVLLVVMAAIAIPRVVVENLQLLSLESPLYKVLSISPFLIYLAVALLRKNKRPLYDYTVLGMLFGLFVATTHQITMEIPKFKVKLNDFFGPVLEEIVIRFVIFIRMLATHFVIGIVFGIIASAVCRIRERGTKNPIRGSSSSSAPLRHLAPALGLLFLAPWVGEFLLGVSPLRNILGFPLLLPLYGGGALFIRELTRRTGRGWPTLFLLAAAYGVIEAGLIDQSLFNPAFMGLESQKVAPIPVLGISAYNTLAFVMGHVIWSISVPIAIVEKLTPARMTAPWLGKVGLSITGGLYLVGCAIVFNFIYADEKFLASPAQLIGAFAVALTLTAIAFAIKKKKDLAAPSARPVPKPWPLGVGTFVVASLFFMKPESWAGVIIGILVLCIVSPLVAHWSRQQEWCLRHQFALVAGALLTYAWGGFAMTSLLWPDDSLAWLGNVLFSLIAIALLFVTSKRIPQTP</sequence>
<feature type="transmembrane region" description="Helical" evidence="1">
    <location>
        <begin position="395"/>
        <end position="415"/>
    </location>
</feature>
<evidence type="ECO:0000313" key="2">
    <source>
        <dbReference type="EMBL" id="TNJ61384.1"/>
    </source>
</evidence>
<dbReference type="AlphaFoldDB" id="A0A5C4SY41"/>
<feature type="transmembrane region" description="Helical" evidence="1">
    <location>
        <begin position="75"/>
        <end position="97"/>
    </location>
</feature>
<feature type="transmembrane region" description="Helical" evidence="1">
    <location>
        <begin position="267"/>
        <end position="291"/>
    </location>
</feature>
<feature type="transmembrane region" description="Helical" evidence="1">
    <location>
        <begin position="454"/>
        <end position="472"/>
    </location>
</feature>
<feature type="transmembrane region" description="Helical" evidence="1">
    <location>
        <begin position="340"/>
        <end position="358"/>
    </location>
</feature>
<keyword evidence="1" id="KW-0472">Membrane</keyword>
<feature type="transmembrane region" description="Helical" evidence="1">
    <location>
        <begin position="196"/>
        <end position="214"/>
    </location>
</feature>
<name>A0A5C4SY41_9BACL</name>
<feature type="transmembrane region" description="Helical" evidence="1">
    <location>
        <begin position="226"/>
        <end position="247"/>
    </location>
</feature>
<dbReference type="RefSeq" id="WP_139606800.1">
    <property type="nucleotide sequence ID" value="NZ_VDCQ01000075.1"/>
</dbReference>
<proteinExistence type="predicted"/>
<keyword evidence="3" id="KW-1185">Reference proteome</keyword>
<protein>
    <submittedName>
        <fullName evidence="2">Uncharacterized protein</fullName>
    </submittedName>
</protein>
<feature type="transmembrane region" description="Helical" evidence="1">
    <location>
        <begin position="427"/>
        <end position="448"/>
    </location>
</feature>
<gene>
    <name evidence="2" type="ORF">FE784_34495</name>
</gene>
<comment type="caution">
    <text evidence="2">The sequence shown here is derived from an EMBL/GenBank/DDBJ whole genome shotgun (WGS) entry which is preliminary data.</text>
</comment>
<dbReference type="Proteomes" id="UP000307943">
    <property type="component" value="Unassembled WGS sequence"/>
</dbReference>
<accession>A0A5C4SY41</accession>
<feature type="transmembrane region" description="Helical" evidence="1">
    <location>
        <begin position="167"/>
        <end position="184"/>
    </location>
</feature>
<dbReference type="EMBL" id="VDCQ01000075">
    <property type="protein sequence ID" value="TNJ61384.1"/>
    <property type="molecule type" value="Genomic_DNA"/>
</dbReference>
<dbReference type="OrthoDB" id="8478704at2"/>
<feature type="transmembrane region" description="Helical" evidence="1">
    <location>
        <begin position="370"/>
        <end position="389"/>
    </location>
</feature>
<keyword evidence="1" id="KW-1133">Transmembrane helix</keyword>
<keyword evidence="1" id="KW-0812">Transmembrane</keyword>
<feature type="transmembrane region" description="Helical" evidence="1">
    <location>
        <begin position="50"/>
        <end position="68"/>
    </location>
</feature>